<accession>A0A7V0Z6G7</accession>
<dbReference type="FunFam" id="3.40.50.150:FF:000010">
    <property type="entry name" value="Protein-L-isoaspartate O-methyltransferase"/>
    <property type="match status" value="1"/>
</dbReference>
<sequence length="236" mass="26727">MKRLIPILILLIFHINCSPKQKQNVSNYDIVRRQMVEEQIVTRGIKDSNVIKAMLKVERHKFVPREYERYAYTDGPLPIGEDQTISQPYIVALMTEVLQLKGGEKVLEIGTGSGYQAAILSFIAKEVYTIEIIPSLAKSAQKTLESLGYKNVYVRCGDGFLGWSEKAPFDGIIITCAAPRVPEPLVEQLAEGGRIVMPEGDEFQMLVLYKKIKGRLEKQELIPVRFVPMKGMIREK</sequence>
<evidence type="ECO:0000256" key="2">
    <source>
        <dbReference type="ARBA" id="ARBA00005369"/>
    </source>
</evidence>
<keyword evidence="4 7" id="KW-0489">Methyltransferase</keyword>
<evidence type="ECO:0000256" key="4">
    <source>
        <dbReference type="ARBA" id="ARBA00022603"/>
    </source>
</evidence>
<organism evidence="8">
    <name type="scientific">candidate division WOR-3 bacterium</name>
    <dbReference type="NCBI Taxonomy" id="2052148"/>
    <lineage>
        <taxon>Bacteria</taxon>
        <taxon>Bacteria division WOR-3</taxon>
    </lineage>
</organism>
<comment type="similarity">
    <text evidence="2 7">Belongs to the methyltransferase superfamily. L-isoaspartyl/D-aspartyl protein methyltransferase family.</text>
</comment>
<comment type="catalytic activity">
    <reaction evidence="7">
        <text>[protein]-L-isoaspartate + S-adenosyl-L-methionine = [protein]-L-isoaspartate alpha-methyl ester + S-adenosyl-L-homocysteine</text>
        <dbReference type="Rhea" id="RHEA:12705"/>
        <dbReference type="Rhea" id="RHEA-COMP:12143"/>
        <dbReference type="Rhea" id="RHEA-COMP:12144"/>
        <dbReference type="ChEBI" id="CHEBI:57856"/>
        <dbReference type="ChEBI" id="CHEBI:59789"/>
        <dbReference type="ChEBI" id="CHEBI:90596"/>
        <dbReference type="ChEBI" id="CHEBI:90598"/>
        <dbReference type="EC" id="2.1.1.77"/>
    </reaction>
</comment>
<evidence type="ECO:0000313" key="8">
    <source>
        <dbReference type="EMBL" id="HDY59482.1"/>
    </source>
</evidence>
<dbReference type="GO" id="GO:0030091">
    <property type="term" value="P:protein repair"/>
    <property type="evidence" value="ECO:0007669"/>
    <property type="project" value="UniProtKB-UniRule"/>
</dbReference>
<comment type="subcellular location">
    <subcellularLocation>
        <location evidence="1 7">Cytoplasm</location>
    </subcellularLocation>
</comment>
<keyword evidence="3 7" id="KW-0963">Cytoplasm</keyword>
<dbReference type="NCBIfam" id="NF001453">
    <property type="entry name" value="PRK00312.1"/>
    <property type="match status" value="1"/>
</dbReference>
<keyword evidence="6 7" id="KW-0949">S-adenosyl-L-methionine</keyword>
<evidence type="ECO:0000256" key="6">
    <source>
        <dbReference type="ARBA" id="ARBA00022691"/>
    </source>
</evidence>
<dbReference type="Gene3D" id="3.40.50.150">
    <property type="entry name" value="Vaccinia Virus protein VP39"/>
    <property type="match status" value="1"/>
</dbReference>
<dbReference type="EMBL" id="DSKY01000020">
    <property type="protein sequence ID" value="HDY59482.1"/>
    <property type="molecule type" value="Genomic_DNA"/>
</dbReference>
<evidence type="ECO:0000256" key="7">
    <source>
        <dbReference type="HAMAP-Rule" id="MF_00090"/>
    </source>
</evidence>
<dbReference type="GO" id="GO:0004719">
    <property type="term" value="F:protein-L-isoaspartate (D-aspartate) O-methyltransferase activity"/>
    <property type="evidence" value="ECO:0007669"/>
    <property type="project" value="UniProtKB-UniRule"/>
</dbReference>
<comment type="function">
    <text evidence="7">Catalyzes the methyl esterification of L-isoaspartyl residues in peptides and proteins that result from spontaneous decomposition of normal L-aspartyl and L-asparaginyl residues. It plays a role in the repair and/or degradation of damaged proteins.</text>
</comment>
<dbReference type="HAMAP" id="MF_00090">
    <property type="entry name" value="PIMT"/>
    <property type="match status" value="1"/>
</dbReference>
<evidence type="ECO:0000256" key="5">
    <source>
        <dbReference type="ARBA" id="ARBA00022679"/>
    </source>
</evidence>
<dbReference type="NCBIfam" id="TIGR00080">
    <property type="entry name" value="pimt"/>
    <property type="match status" value="1"/>
</dbReference>
<proteinExistence type="inferred from homology"/>
<dbReference type="Pfam" id="PF01135">
    <property type="entry name" value="PCMT"/>
    <property type="match status" value="1"/>
</dbReference>
<name>A0A7V0Z6G7_UNCW3</name>
<evidence type="ECO:0000256" key="1">
    <source>
        <dbReference type="ARBA" id="ARBA00004496"/>
    </source>
</evidence>
<dbReference type="InterPro" id="IPR029063">
    <property type="entry name" value="SAM-dependent_MTases_sf"/>
</dbReference>
<dbReference type="AlphaFoldDB" id="A0A7V0Z6G7"/>
<comment type="caution">
    <text evidence="8">The sequence shown here is derived from an EMBL/GenBank/DDBJ whole genome shotgun (WGS) entry which is preliminary data.</text>
</comment>
<dbReference type="PANTHER" id="PTHR11579">
    <property type="entry name" value="PROTEIN-L-ISOASPARTATE O-METHYLTRANSFERASE"/>
    <property type="match status" value="1"/>
</dbReference>
<dbReference type="PANTHER" id="PTHR11579:SF0">
    <property type="entry name" value="PROTEIN-L-ISOASPARTATE(D-ASPARTATE) O-METHYLTRANSFERASE"/>
    <property type="match status" value="1"/>
</dbReference>
<reference evidence="8" key="1">
    <citation type="journal article" date="2020" name="mSystems">
        <title>Genome- and Community-Level Interaction Insights into Carbon Utilization and Element Cycling Functions of Hydrothermarchaeota in Hydrothermal Sediment.</title>
        <authorList>
            <person name="Zhou Z."/>
            <person name="Liu Y."/>
            <person name="Xu W."/>
            <person name="Pan J."/>
            <person name="Luo Z.H."/>
            <person name="Li M."/>
        </authorList>
    </citation>
    <scope>NUCLEOTIDE SEQUENCE [LARGE SCALE GENOMIC DNA]</scope>
    <source>
        <strain evidence="8">SpSt-258</strain>
    </source>
</reference>
<dbReference type="GO" id="GO:0032259">
    <property type="term" value="P:methylation"/>
    <property type="evidence" value="ECO:0007669"/>
    <property type="project" value="UniProtKB-KW"/>
</dbReference>
<dbReference type="SUPFAM" id="SSF53335">
    <property type="entry name" value="S-adenosyl-L-methionine-dependent methyltransferases"/>
    <property type="match status" value="1"/>
</dbReference>
<protein>
    <recommendedName>
        <fullName evidence="7">Protein-L-isoaspartate O-methyltransferase</fullName>
        <ecNumber evidence="7">2.1.1.77</ecNumber>
    </recommendedName>
    <alternativeName>
        <fullName evidence="7">L-isoaspartyl protein carboxyl methyltransferase</fullName>
    </alternativeName>
    <alternativeName>
        <fullName evidence="7">Protein L-isoaspartyl methyltransferase</fullName>
    </alternativeName>
    <alternativeName>
        <fullName evidence="7">Protein-beta-aspartate methyltransferase</fullName>
        <shortName evidence="7">PIMT</shortName>
    </alternativeName>
</protein>
<dbReference type="CDD" id="cd02440">
    <property type="entry name" value="AdoMet_MTases"/>
    <property type="match status" value="1"/>
</dbReference>
<dbReference type="InterPro" id="IPR000682">
    <property type="entry name" value="PCMT"/>
</dbReference>
<feature type="active site" evidence="7">
    <location>
        <position position="86"/>
    </location>
</feature>
<evidence type="ECO:0000256" key="3">
    <source>
        <dbReference type="ARBA" id="ARBA00022490"/>
    </source>
</evidence>
<dbReference type="PROSITE" id="PS01279">
    <property type="entry name" value="PCMT"/>
    <property type="match status" value="1"/>
</dbReference>
<gene>
    <name evidence="7" type="primary">pcm</name>
    <name evidence="8" type="ORF">ENP86_08025</name>
</gene>
<dbReference type="EC" id="2.1.1.77" evidence="7"/>
<keyword evidence="5 7" id="KW-0808">Transferase</keyword>
<dbReference type="GO" id="GO:0005737">
    <property type="term" value="C:cytoplasm"/>
    <property type="evidence" value="ECO:0007669"/>
    <property type="project" value="UniProtKB-SubCell"/>
</dbReference>